<accession>A0A164LF06</accession>
<evidence type="ECO:0000313" key="1">
    <source>
        <dbReference type="EMBL" id="KZD55746.1"/>
    </source>
</evidence>
<dbReference type="PATRIC" id="fig|1396.535.peg.6064"/>
<protein>
    <submittedName>
        <fullName evidence="1">Uncharacterized protein</fullName>
    </submittedName>
</protein>
<comment type="caution">
    <text evidence="1">The sequence shown here is derived from an EMBL/GenBank/DDBJ whole genome shotgun (WGS) entry which is preliminary data.</text>
</comment>
<dbReference type="RefSeq" id="WP_063263007.1">
    <property type="nucleotide sequence ID" value="NZ_LJKE01000104.1"/>
</dbReference>
<dbReference type="EMBL" id="LJKE01000104">
    <property type="protein sequence ID" value="KZD55746.1"/>
    <property type="molecule type" value="Genomic_DNA"/>
</dbReference>
<gene>
    <name evidence="1" type="ORF">B4088_5491</name>
</gene>
<organism evidence="1 2">
    <name type="scientific">Bacillus cereus</name>
    <dbReference type="NCBI Taxonomy" id="1396"/>
    <lineage>
        <taxon>Bacteria</taxon>
        <taxon>Bacillati</taxon>
        <taxon>Bacillota</taxon>
        <taxon>Bacilli</taxon>
        <taxon>Bacillales</taxon>
        <taxon>Bacillaceae</taxon>
        <taxon>Bacillus</taxon>
        <taxon>Bacillus cereus group</taxon>
    </lineage>
</organism>
<evidence type="ECO:0000313" key="2">
    <source>
        <dbReference type="Proteomes" id="UP000076482"/>
    </source>
</evidence>
<dbReference type="Proteomes" id="UP000076482">
    <property type="component" value="Unassembled WGS sequence"/>
</dbReference>
<name>A0A164LF06_BACCE</name>
<reference evidence="1 2" key="1">
    <citation type="submission" date="2015-09" db="EMBL/GenBank/DDBJ databases">
        <title>Bacillus cereus food isolates.</title>
        <authorList>
            <person name="Boekhorst J."/>
        </authorList>
    </citation>
    <scope>NUCLEOTIDE SEQUENCE [LARGE SCALE GENOMIC DNA]</scope>
    <source>
        <strain evidence="1 2">B4088</strain>
    </source>
</reference>
<proteinExistence type="predicted"/>
<sequence length="218" mass="25958">MENYKLRSAYDRGYEESRKRFLNAMVIGETEIEFEMIKRMIEELKMSDERIVIITDYPIFDVQRVREVITNENMVHMECSDIKEEEWESVTYVVDHIKNEIIENMIIRMITKLGLPDSDIKIISGKSEEDIQMIRRRIKERRVKYVTDDREKWLWDFLNSINSSYADGWVSSRKKNAMSYLKLSELSGKGDENQAALITGFTVEEIQMIREEMNQDEN</sequence>
<dbReference type="AlphaFoldDB" id="A0A164LF06"/>